<gene>
    <name evidence="3" type="ORF">PECAL_5P06990</name>
</gene>
<feature type="transmembrane region" description="Helical" evidence="2">
    <location>
        <begin position="30"/>
        <end position="50"/>
    </location>
</feature>
<evidence type="ECO:0000313" key="3">
    <source>
        <dbReference type="EMBL" id="CAH0376137.1"/>
    </source>
</evidence>
<feature type="transmembrane region" description="Helical" evidence="2">
    <location>
        <begin position="187"/>
        <end position="204"/>
    </location>
</feature>
<keyword evidence="2" id="KW-0812">Transmembrane</keyword>
<sequence length="837" mass="92015">MIAVPPFVVAAVGGGVAGVAWWVIFAWWKYVLAVVLLILAGLIIQLPSVCRGTCFNSMPARTAAIVAVALLGDDTAERLAMIVSITNAHFDPAVRNDRGKWGILTPQRRNSCGSLALQAFHLFVMGIFIKYLDSPETVTHVAIAYAKMLVHFGFYQVARNVNDGFKSGERIEKINILLACMKIERKYFYTPTALVLVCAHLVLGDKLTMFLILRIIKAWCYWGGAGNIAPSRSPDLLKVLLYIAEDIDPLVKEFFVAWPAGQLVETADQRRVSAAYYLAQAIRMKCEHYDGLVAIAWNDAEQQKVMKDVMDDMHEQQSSKPAFLDAARAMKSFRLIAVGGAVNQDPGHPQLPPIVLSAKCSSQDLSWSRNLTSAESIATMLVGPIAALVCAMLADNEDDDVETFPNNETLATLTSMTYTALDPRQSIFAGRVVTLVAIPLGPNGKLLLEDALRWEREGEHSIENVASNEILSRTAQSVSEIGSVLALRARVEEQSQAVLNELAAAHTLMMDRENRIAEALEKARANGNEPRAVVVLYQQTHGLGDLEPSEAALRSFESDDAVYNMRLGLAKVGVSSIEARTYNSKMNISDRLADALPIQERSMAPDAVIVVPRGHVFESDTARIRMLNEYMKDAAYNARWLTTDALPTLFANPSLFDNIDNSSLDLYRPYKLTTAEEKSAWKAASVGGVPPAFKFDKNGSFRTTADVPKRTSSRRQGGAPAPEFIGGIQKTRKTATTKKPPRDLEAELKPEGTWNLPALQKIRGEFQDEVDRSIAATNSGTEYQIKWGGENKQVKCAFQALFKCTRGKTGGRTNTRNVDIMTHFISVLDGVISSEEL</sequence>
<evidence type="ECO:0000313" key="4">
    <source>
        <dbReference type="Proteomes" id="UP000789595"/>
    </source>
</evidence>
<reference evidence="3" key="1">
    <citation type="submission" date="2021-11" db="EMBL/GenBank/DDBJ databases">
        <authorList>
            <consortium name="Genoscope - CEA"/>
            <person name="William W."/>
        </authorList>
    </citation>
    <scope>NUCLEOTIDE SEQUENCE</scope>
</reference>
<keyword evidence="2" id="KW-1133">Transmembrane helix</keyword>
<feature type="region of interest" description="Disordered" evidence="1">
    <location>
        <begin position="700"/>
        <end position="740"/>
    </location>
</feature>
<keyword evidence="2" id="KW-0472">Membrane</keyword>
<comment type="caution">
    <text evidence="3">The sequence shown here is derived from an EMBL/GenBank/DDBJ whole genome shotgun (WGS) entry which is preliminary data.</text>
</comment>
<dbReference type="Proteomes" id="UP000789595">
    <property type="component" value="Unassembled WGS sequence"/>
</dbReference>
<dbReference type="EMBL" id="CAKKNE010000005">
    <property type="protein sequence ID" value="CAH0376137.1"/>
    <property type="molecule type" value="Genomic_DNA"/>
</dbReference>
<organism evidence="3 4">
    <name type="scientific">Pelagomonas calceolata</name>
    <dbReference type="NCBI Taxonomy" id="35677"/>
    <lineage>
        <taxon>Eukaryota</taxon>
        <taxon>Sar</taxon>
        <taxon>Stramenopiles</taxon>
        <taxon>Ochrophyta</taxon>
        <taxon>Pelagophyceae</taxon>
        <taxon>Pelagomonadales</taxon>
        <taxon>Pelagomonadaceae</taxon>
        <taxon>Pelagomonas</taxon>
    </lineage>
</organism>
<evidence type="ECO:0000256" key="2">
    <source>
        <dbReference type="SAM" id="Phobius"/>
    </source>
</evidence>
<protein>
    <submittedName>
        <fullName evidence="3">Uncharacterized protein</fullName>
    </submittedName>
</protein>
<accession>A0A8J2SYE2</accession>
<keyword evidence="4" id="KW-1185">Reference proteome</keyword>
<feature type="transmembrane region" description="Helical" evidence="2">
    <location>
        <begin position="7"/>
        <end position="24"/>
    </location>
</feature>
<evidence type="ECO:0000256" key="1">
    <source>
        <dbReference type="SAM" id="MobiDB-lite"/>
    </source>
</evidence>
<name>A0A8J2SYE2_9STRA</name>
<proteinExistence type="predicted"/>
<dbReference type="AlphaFoldDB" id="A0A8J2SYE2"/>